<protein>
    <submittedName>
        <fullName evidence="3">Uncharacterized protein</fullName>
    </submittedName>
</protein>
<evidence type="ECO:0000256" key="2">
    <source>
        <dbReference type="SAM" id="Phobius"/>
    </source>
</evidence>
<keyword evidence="2" id="KW-1133">Transmembrane helix</keyword>
<evidence type="ECO:0000313" key="4">
    <source>
        <dbReference type="Proteomes" id="UP000053257"/>
    </source>
</evidence>
<dbReference type="STRING" id="745531.A0A0C3RTE0"/>
<organism evidence="3 4">
    <name type="scientific">Phlebiopsis gigantea (strain 11061_1 CR5-6)</name>
    <name type="common">White-rot fungus</name>
    <name type="synonym">Peniophora gigantea</name>
    <dbReference type="NCBI Taxonomy" id="745531"/>
    <lineage>
        <taxon>Eukaryota</taxon>
        <taxon>Fungi</taxon>
        <taxon>Dikarya</taxon>
        <taxon>Basidiomycota</taxon>
        <taxon>Agaricomycotina</taxon>
        <taxon>Agaricomycetes</taxon>
        <taxon>Polyporales</taxon>
        <taxon>Phanerochaetaceae</taxon>
        <taxon>Phlebiopsis</taxon>
    </lineage>
</organism>
<feature type="transmembrane region" description="Helical" evidence="2">
    <location>
        <begin position="72"/>
        <end position="94"/>
    </location>
</feature>
<accession>A0A0C3RTE0</accession>
<dbReference type="AlphaFoldDB" id="A0A0C3RTE0"/>
<feature type="region of interest" description="Disordered" evidence="1">
    <location>
        <begin position="114"/>
        <end position="141"/>
    </location>
</feature>
<proteinExistence type="predicted"/>
<evidence type="ECO:0000313" key="3">
    <source>
        <dbReference type="EMBL" id="KIP03931.1"/>
    </source>
</evidence>
<keyword evidence="2" id="KW-0812">Transmembrane</keyword>
<sequence>MHSKGCVLEVVAIRNAIGTLRCIRAANRNEQDGGKTQLVLSNGRKTVTSVARRKQELIAPVGHQPERQQTELFRLFALLYTVIAAAGYVTWVYACQCPGSEKTTTKIVSSGTFDWARDRRNPRGPSHIDPGGPGGSAPVSSSVLVRTSRASSATRLTCSASTIALQAGYRRATGARAPFLVKCFSAVYPDNVGGVFFDGVYDSHIYWNALWDSNLADTHALLDTTPLASGSTDQGPEMAHKQNLASMMLAAAHKPIVHFPDVARGIAAVESRNVSACVDLRAKTPDQPARSLLAAASVCTADHVRPHFEEGVLPGGGVVCEPDELPFVGVTDIEDRELSDAMRSLGEALPVRW</sequence>
<name>A0A0C3RTE0_PHLG1</name>
<evidence type="ECO:0000256" key="1">
    <source>
        <dbReference type="SAM" id="MobiDB-lite"/>
    </source>
</evidence>
<dbReference type="OrthoDB" id="425534at2759"/>
<dbReference type="HOGENOM" id="CLU_785536_0_0_1"/>
<dbReference type="Proteomes" id="UP000053257">
    <property type="component" value="Unassembled WGS sequence"/>
</dbReference>
<reference evidence="3 4" key="1">
    <citation type="journal article" date="2014" name="PLoS Genet.">
        <title>Analysis of the Phlebiopsis gigantea genome, transcriptome and secretome provides insight into its pioneer colonization strategies of wood.</title>
        <authorList>
            <person name="Hori C."/>
            <person name="Ishida T."/>
            <person name="Igarashi K."/>
            <person name="Samejima M."/>
            <person name="Suzuki H."/>
            <person name="Master E."/>
            <person name="Ferreira P."/>
            <person name="Ruiz-Duenas F.J."/>
            <person name="Held B."/>
            <person name="Canessa P."/>
            <person name="Larrondo L.F."/>
            <person name="Schmoll M."/>
            <person name="Druzhinina I.S."/>
            <person name="Kubicek C.P."/>
            <person name="Gaskell J.A."/>
            <person name="Kersten P."/>
            <person name="St John F."/>
            <person name="Glasner J."/>
            <person name="Sabat G."/>
            <person name="Splinter BonDurant S."/>
            <person name="Syed K."/>
            <person name="Yadav J."/>
            <person name="Mgbeahuruike A.C."/>
            <person name="Kovalchuk A."/>
            <person name="Asiegbu F.O."/>
            <person name="Lackner G."/>
            <person name="Hoffmeister D."/>
            <person name="Rencoret J."/>
            <person name="Gutierrez A."/>
            <person name="Sun H."/>
            <person name="Lindquist E."/>
            <person name="Barry K."/>
            <person name="Riley R."/>
            <person name="Grigoriev I.V."/>
            <person name="Henrissat B."/>
            <person name="Kues U."/>
            <person name="Berka R.M."/>
            <person name="Martinez A.T."/>
            <person name="Covert S.F."/>
            <person name="Blanchette R.A."/>
            <person name="Cullen D."/>
        </authorList>
    </citation>
    <scope>NUCLEOTIDE SEQUENCE [LARGE SCALE GENOMIC DNA]</scope>
    <source>
        <strain evidence="3 4">11061_1 CR5-6</strain>
    </source>
</reference>
<keyword evidence="4" id="KW-1185">Reference proteome</keyword>
<gene>
    <name evidence="3" type="ORF">PHLGIDRAFT_37189</name>
</gene>
<keyword evidence="2" id="KW-0472">Membrane</keyword>
<dbReference type="EMBL" id="KN840593">
    <property type="protein sequence ID" value="KIP03931.1"/>
    <property type="molecule type" value="Genomic_DNA"/>
</dbReference>